<gene>
    <name evidence="1" type="ORF">ENKNEFLB_00844</name>
</gene>
<name>A0ABX8EHD1_9ACTN</name>
<evidence type="ECO:0000313" key="2">
    <source>
        <dbReference type="Proteomes" id="UP000679307"/>
    </source>
</evidence>
<dbReference type="EMBL" id="CP075371">
    <property type="protein sequence ID" value="QVT78467.1"/>
    <property type="molecule type" value="Genomic_DNA"/>
</dbReference>
<dbReference type="Proteomes" id="UP000679307">
    <property type="component" value="Chromosome"/>
</dbReference>
<proteinExistence type="predicted"/>
<accession>A0ABX8EHD1</accession>
<reference evidence="1 2" key="1">
    <citation type="submission" date="2021-05" db="EMBL/GenBank/DDBJ databases">
        <title>Complete genome of Nocardioides aquaticus KCTC 9944T isolated from meromictic and hypersaline Ekho Lake, Antarctica.</title>
        <authorList>
            <person name="Hwang K."/>
            <person name="Kim K.M."/>
            <person name="Choe H."/>
        </authorList>
    </citation>
    <scope>NUCLEOTIDE SEQUENCE [LARGE SCALE GENOMIC DNA]</scope>
    <source>
        <strain evidence="1 2">KCTC 9944</strain>
    </source>
</reference>
<organism evidence="1 2">
    <name type="scientific">Nocardioides aquaticus</name>
    <dbReference type="NCBI Taxonomy" id="160826"/>
    <lineage>
        <taxon>Bacteria</taxon>
        <taxon>Bacillati</taxon>
        <taxon>Actinomycetota</taxon>
        <taxon>Actinomycetes</taxon>
        <taxon>Propionibacteriales</taxon>
        <taxon>Nocardioidaceae</taxon>
        <taxon>Nocardioides</taxon>
    </lineage>
</organism>
<sequence>MESYTDACRTEARVFLSCGNRLGCPGSTLPDPCLTPA</sequence>
<evidence type="ECO:0000313" key="1">
    <source>
        <dbReference type="EMBL" id="QVT78467.1"/>
    </source>
</evidence>
<keyword evidence="2" id="KW-1185">Reference proteome</keyword>
<protein>
    <submittedName>
        <fullName evidence="1">Uncharacterized protein</fullName>
    </submittedName>
</protein>